<keyword evidence="6" id="KW-1185">Reference proteome</keyword>
<keyword evidence="1" id="KW-0479">Metal-binding</keyword>
<dbReference type="VEuPathDB" id="FungiDB:AeMF1_015595"/>
<reference evidence="5 6" key="1">
    <citation type="submission" date="2019-07" db="EMBL/GenBank/DDBJ databases">
        <title>Genomics analysis of Aphanomyces spp. identifies a new class of oomycete effector associated with host adaptation.</title>
        <authorList>
            <person name="Gaulin E."/>
        </authorList>
    </citation>
    <scope>NUCLEOTIDE SEQUENCE [LARGE SCALE GENOMIC DNA]</scope>
    <source>
        <strain evidence="5 6">ATCC 201684</strain>
    </source>
</reference>
<feature type="compositionally biased region" description="Basic and acidic residues" evidence="3">
    <location>
        <begin position="322"/>
        <end position="331"/>
    </location>
</feature>
<organism evidence="5 6">
    <name type="scientific">Aphanomyces euteiches</name>
    <dbReference type="NCBI Taxonomy" id="100861"/>
    <lineage>
        <taxon>Eukaryota</taxon>
        <taxon>Sar</taxon>
        <taxon>Stramenopiles</taxon>
        <taxon>Oomycota</taxon>
        <taxon>Saprolegniomycetes</taxon>
        <taxon>Saprolegniales</taxon>
        <taxon>Verrucalvaceae</taxon>
        <taxon>Aphanomyces</taxon>
    </lineage>
</organism>
<dbReference type="PROSITE" id="PS50158">
    <property type="entry name" value="ZF_CCHC"/>
    <property type="match status" value="1"/>
</dbReference>
<evidence type="ECO:0000259" key="4">
    <source>
        <dbReference type="PROSITE" id="PS50158"/>
    </source>
</evidence>
<gene>
    <name evidence="5" type="ORF">Ae201684_016559</name>
</gene>
<keyword evidence="1" id="KW-0863">Zinc-finger</keyword>
<dbReference type="GO" id="GO:0003676">
    <property type="term" value="F:nucleic acid binding"/>
    <property type="evidence" value="ECO:0007669"/>
    <property type="project" value="InterPro"/>
</dbReference>
<evidence type="ECO:0000313" key="5">
    <source>
        <dbReference type="EMBL" id="KAF0724809.1"/>
    </source>
</evidence>
<keyword evidence="2" id="KW-0175">Coiled coil</keyword>
<name>A0A6G0WBZ4_9STRA</name>
<dbReference type="Pfam" id="PF00098">
    <property type="entry name" value="zf-CCHC"/>
    <property type="match status" value="1"/>
</dbReference>
<dbReference type="GO" id="GO:0008270">
    <property type="term" value="F:zinc ion binding"/>
    <property type="evidence" value="ECO:0007669"/>
    <property type="project" value="UniProtKB-KW"/>
</dbReference>
<feature type="region of interest" description="Disordered" evidence="3">
    <location>
        <begin position="290"/>
        <end position="365"/>
    </location>
</feature>
<dbReference type="PANTHER" id="PTHR33223">
    <property type="entry name" value="CCHC-TYPE DOMAIN-CONTAINING PROTEIN"/>
    <property type="match status" value="1"/>
</dbReference>
<evidence type="ECO:0000313" key="6">
    <source>
        <dbReference type="Proteomes" id="UP000481153"/>
    </source>
</evidence>
<dbReference type="SMART" id="SM00343">
    <property type="entry name" value="ZnF_C2HC"/>
    <property type="match status" value="1"/>
</dbReference>
<dbReference type="Gene3D" id="4.10.60.10">
    <property type="entry name" value="Zinc finger, CCHC-type"/>
    <property type="match status" value="1"/>
</dbReference>
<dbReference type="Pfam" id="PF03732">
    <property type="entry name" value="Retrotrans_gag"/>
    <property type="match status" value="1"/>
</dbReference>
<keyword evidence="1" id="KW-0862">Zinc</keyword>
<dbReference type="InterPro" id="IPR005162">
    <property type="entry name" value="Retrotrans_gag_dom"/>
</dbReference>
<protein>
    <recommendedName>
        <fullName evidence="4">CCHC-type domain-containing protein</fullName>
    </recommendedName>
</protein>
<dbReference type="AlphaFoldDB" id="A0A6G0WBZ4"/>
<feature type="domain" description="CCHC-type" evidence="4">
    <location>
        <begin position="304"/>
        <end position="320"/>
    </location>
</feature>
<feature type="compositionally biased region" description="Polar residues" evidence="3">
    <location>
        <begin position="356"/>
        <end position="365"/>
    </location>
</feature>
<evidence type="ECO:0000256" key="2">
    <source>
        <dbReference type="SAM" id="Coils"/>
    </source>
</evidence>
<dbReference type="SUPFAM" id="SSF57756">
    <property type="entry name" value="Retrovirus zinc finger-like domains"/>
    <property type="match status" value="1"/>
</dbReference>
<feature type="coiled-coil region" evidence="2">
    <location>
        <begin position="41"/>
        <end position="76"/>
    </location>
</feature>
<evidence type="ECO:0000256" key="3">
    <source>
        <dbReference type="SAM" id="MobiDB-lite"/>
    </source>
</evidence>
<comment type="caution">
    <text evidence="5">The sequence shown here is derived from an EMBL/GenBank/DDBJ whole genome shotgun (WGS) entry which is preliminary data.</text>
</comment>
<dbReference type="InterPro" id="IPR036875">
    <property type="entry name" value="Znf_CCHC_sf"/>
</dbReference>
<dbReference type="EMBL" id="VJMJ01000261">
    <property type="protein sequence ID" value="KAF0724809.1"/>
    <property type="molecule type" value="Genomic_DNA"/>
</dbReference>
<sequence length="365" mass="41469">MGDEDLVVMLSNRDEQHLLHLVEVIGRYAANARLEERDDIALLHEESSRALKNQILDLEEEALRQTREECAAYQARAGFAQLRPKEDESFGDDDARHGHENKDVKLDVSKFSGKESDHVMRWLLQVTIAADALCIRKESIKVAFAMSHLKGRAEAWAYSLRMGNPNCFPTLEDFASQLKKAFLPPNSDFRNRSRFLNAAQGKQTIREFVHELRYLYASMNDERSLPESTRVTVFMNGLNKGPARTELFRRYPETFDEAVSIALSEDFSQNLARASASDSMDMDISSMGQIPQRDQAGQPSPDKRCYECKQPGHFARNCPQRSDSRRRDMSPRRSQSRADSSSFPGRGQSERVPFSPRSQGKGSTQ</sequence>
<proteinExistence type="predicted"/>
<dbReference type="PANTHER" id="PTHR33223:SF6">
    <property type="entry name" value="CCHC-TYPE DOMAIN-CONTAINING PROTEIN"/>
    <property type="match status" value="1"/>
</dbReference>
<accession>A0A6G0WBZ4</accession>
<dbReference type="Proteomes" id="UP000481153">
    <property type="component" value="Unassembled WGS sequence"/>
</dbReference>
<dbReference type="InterPro" id="IPR001878">
    <property type="entry name" value="Znf_CCHC"/>
</dbReference>
<evidence type="ECO:0000256" key="1">
    <source>
        <dbReference type="PROSITE-ProRule" id="PRU00047"/>
    </source>
</evidence>